<accession>A0A2G5P5Y0</accession>
<sequence>MNIGDRISGWVVDSIRVGVKVADAGLEVATVALGAVKQSLGEQGPTTHDAITELLPVRGAIVGANRVAELTESDRALGRMLARGGPADQLTAPGGVVDLLTGLLERASKGGTSSLERILAPGGLADRLLAEEGALERILAEDGIVERLFAEEGVIDKMLAKNGPLDQITEVAEILSRLQPALETLMPTADTLESAVDRLNKAAQSMSGITDRFPRRRATARAKRNAILGPDA</sequence>
<protein>
    <submittedName>
        <fullName evidence="1">Uncharacterized protein</fullName>
    </submittedName>
</protein>
<gene>
    <name evidence="1" type="ORF">CQY22_015430</name>
</gene>
<organism evidence="1 2">
    <name type="scientific">Mycolicibacterium brumae</name>
    <dbReference type="NCBI Taxonomy" id="85968"/>
    <lineage>
        <taxon>Bacteria</taxon>
        <taxon>Bacillati</taxon>
        <taxon>Actinomycetota</taxon>
        <taxon>Actinomycetes</taxon>
        <taxon>Mycobacteriales</taxon>
        <taxon>Mycobacteriaceae</taxon>
        <taxon>Mycolicibacterium</taxon>
    </lineage>
</organism>
<keyword evidence="2" id="KW-1185">Reference proteome</keyword>
<proteinExistence type="predicted"/>
<dbReference type="STRING" id="85968.GCA_900073015_03844"/>
<reference evidence="1 2" key="1">
    <citation type="journal article" date="2017" name="Infect. Genet. Evol.">
        <title>The new phylogeny of the genus Mycobacterium: The old and the news.</title>
        <authorList>
            <person name="Tortoli E."/>
            <person name="Fedrizzi T."/>
            <person name="Meehan C.J."/>
            <person name="Trovato A."/>
            <person name="Grottola A."/>
            <person name="Giacobazzi E."/>
            <person name="Serpini G.F."/>
            <person name="Tagliazucchi S."/>
            <person name="Fabio A."/>
            <person name="Bettua C."/>
            <person name="Bertorelli R."/>
            <person name="Frascaro F."/>
            <person name="De Sanctis V."/>
            <person name="Pecorari M."/>
            <person name="Jousson O."/>
            <person name="Segata N."/>
            <person name="Cirillo D.M."/>
        </authorList>
    </citation>
    <scope>NUCLEOTIDE SEQUENCE [LARGE SCALE GENOMIC DNA]</scope>
    <source>
        <strain evidence="1 2">CIP1034565</strain>
    </source>
</reference>
<comment type="caution">
    <text evidence="1">The sequence shown here is derived from an EMBL/GenBank/DDBJ whole genome shotgun (WGS) entry which is preliminary data.</text>
</comment>
<evidence type="ECO:0000313" key="2">
    <source>
        <dbReference type="Proteomes" id="UP000230551"/>
    </source>
</evidence>
<evidence type="ECO:0000313" key="1">
    <source>
        <dbReference type="EMBL" id="PIB73771.1"/>
    </source>
</evidence>
<dbReference type="AlphaFoldDB" id="A0A2G5P5Y0"/>
<dbReference type="Proteomes" id="UP000230551">
    <property type="component" value="Unassembled WGS sequence"/>
</dbReference>
<dbReference type="OrthoDB" id="4450321at2"/>
<dbReference type="RefSeq" id="WP_090593792.1">
    <property type="nucleotide sequence ID" value="NZ_CP104302.1"/>
</dbReference>
<dbReference type="EMBL" id="PDCN02000024">
    <property type="protein sequence ID" value="PIB73771.1"/>
    <property type="molecule type" value="Genomic_DNA"/>
</dbReference>
<name>A0A2G5P5Y0_9MYCO</name>